<dbReference type="AlphaFoldDB" id="A0A8H7W585"/>
<feature type="transmembrane region" description="Helical" evidence="7">
    <location>
        <begin position="256"/>
        <end position="276"/>
    </location>
</feature>
<evidence type="ECO:0000256" key="2">
    <source>
        <dbReference type="ARBA" id="ARBA00022692"/>
    </source>
</evidence>
<keyword evidence="3 7" id="KW-1133">Transmembrane helix</keyword>
<feature type="transmembrane region" description="Helical" evidence="7">
    <location>
        <begin position="137"/>
        <end position="157"/>
    </location>
</feature>
<accession>A0A8H7W585</accession>
<gene>
    <name evidence="9" type="ORF">IFR04_011067</name>
</gene>
<evidence type="ECO:0000256" key="4">
    <source>
        <dbReference type="ARBA" id="ARBA00023136"/>
    </source>
</evidence>
<keyword evidence="4 7" id="KW-0472">Membrane</keyword>
<evidence type="ECO:0000256" key="6">
    <source>
        <dbReference type="SAM" id="MobiDB-lite"/>
    </source>
</evidence>
<evidence type="ECO:0000259" key="8">
    <source>
        <dbReference type="Pfam" id="PF20684"/>
    </source>
</evidence>
<evidence type="ECO:0000256" key="7">
    <source>
        <dbReference type="SAM" id="Phobius"/>
    </source>
</evidence>
<dbReference type="InterPro" id="IPR049326">
    <property type="entry name" value="Rhodopsin_dom_fungi"/>
</dbReference>
<protein>
    <recommendedName>
        <fullName evidence="8">Rhodopsin domain-containing protein</fullName>
    </recommendedName>
</protein>
<evidence type="ECO:0000256" key="5">
    <source>
        <dbReference type="ARBA" id="ARBA00038359"/>
    </source>
</evidence>
<feature type="transmembrane region" description="Helical" evidence="7">
    <location>
        <begin position="219"/>
        <end position="236"/>
    </location>
</feature>
<dbReference type="InterPro" id="IPR052337">
    <property type="entry name" value="SAT4-like"/>
</dbReference>
<dbReference type="OrthoDB" id="5022096at2759"/>
<reference evidence="9" key="1">
    <citation type="submission" date="2021-02" db="EMBL/GenBank/DDBJ databases">
        <title>Genome sequence Cadophora malorum strain M34.</title>
        <authorList>
            <person name="Stefanovic E."/>
            <person name="Vu D."/>
            <person name="Scully C."/>
            <person name="Dijksterhuis J."/>
            <person name="Roader J."/>
            <person name="Houbraken J."/>
        </authorList>
    </citation>
    <scope>NUCLEOTIDE SEQUENCE</scope>
    <source>
        <strain evidence="9">M34</strain>
    </source>
</reference>
<comment type="subcellular location">
    <subcellularLocation>
        <location evidence="1">Membrane</location>
        <topology evidence="1">Multi-pass membrane protein</topology>
    </subcellularLocation>
</comment>
<feature type="transmembrane region" description="Helical" evidence="7">
    <location>
        <begin position="58"/>
        <end position="76"/>
    </location>
</feature>
<dbReference type="Pfam" id="PF20684">
    <property type="entry name" value="Fung_rhodopsin"/>
    <property type="match status" value="1"/>
</dbReference>
<evidence type="ECO:0000256" key="3">
    <source>
        <dbReference type="ARBA" id="ARBA00022989"/>
    </source>
</evidence>
<keyword evidence="10" id="KW-1185">Reference proteome</keyword>
<dbReference type="PANTHER" id="PTHR33048:SF167">
    <property type="entry name" value="INTEGRAL MEMBRANE PROTEIN"/>
    <property type="match status" value="1"/>
</dbReference>
<proteinExistence type="inferred from homology"/>
<feature type="region of interest" description="Disordered" evidence="6">
    <location>
        <begin position="379"/>
        <end position="400"/>
    </location>
</feature>
<sequence>MSINSTGLILLPGAGEPDYNRGPAIIAAVTITTVLALAIVLLRLWVRVTMVRSVGSDDYVIIGAILLSVVGWLIVIPEVMHGGGRHVAHLDPEEVKIGLKLNFVTQPVYLIATTASKVSIALFLLRIASDKGWKRFLWGLLGFMILYTFVAVLTVFLQCSNLAVLWDSTIVTSCWSPQTLRGLSYANVSLTIITDFILALIPIPMLWNVQINARVKISILGIMSLGLFASAASIIKATTLKDYGKTGDFLWDSTDLTIWITTEVNVGIIAACLPCLKPLFKKILENSSWYTSKDRSTGYAARRNNRSHQMKIIPSGYQHSRNQHSVVSTGPRRSRIQAGDLENNASEEMILPIQTSNHATKITKTTVVTIARADTTEYEKDPPLESGKTIWPGQQVEDRF</sequence>
<feature type="transmembrane region" description="Helical" evidence="7">
    <location>
        <begin position="185"/>
        <end position="207"/>
    </location>
</feature>
<feature type="domain" description="Rhodopsin" evidence="8">
    <location>
        <begin position="42"/>
        <end position="282"/>
    </location>
</feature>
<evidence type="ECO:0000313" key="10">
    <source>
        <dbReference type="Proteomes" id="UP000664132"/>
    </source>
</evidence>
<comment type="similarity">
    <text evidence="5">Belongs to the SAT4 family.</text>
</comment>
<evidence type="ECO:0000256" key="1">
    <source>
        <dbReference type="ARBA" id="ARBA00004141"/>
    </source>
</evidence>
<dbReference type="Proteomes" id="UP000664132">
    <property type="component" value="Unassembled WGS sequence"/>
</dbReference>
<name>A0A8H7W585_9HELO</name>
<dbReference type="EMBL" id="JAFJYH010000208">
    <property type="protein sequence ID" value="KAG4415767.1"/>
    <property type="molecule type" value="Genomic_DNA"/>
</dbReference>
<feature type="transmembrane region" description="Helical" evidence="7">
    <location>
        <begin position="24"/>
        <end position="46"/>
    </location>
</feature>
<dbReference type="PANTHER" id="PTHR33048">
    <property type="entry name" value="PTH11-LIKE INTEGRAL MEMBRANE PROTEIN (AFU_ORTHOLOGUE AFUA_5G11245)"/>
    <property type="match status" value="1"/>
</dbReference>
<feature type="transmembrane region" description="Helical" evidence="7">
    <location>
        <begin position="108"/>
        <end position="125"/>
    </location>
</feature>
<keyword evidence="2 7" id="KW-0812">Transmembrane</keyword>
<organism evidence="9 10">
    <name type="scientific">Cadophora malorum</name>
    <dbReference type="NCBI Taxonomy" id="108018"/>
    <lineage>
        <taxon>Eukaryota</taxon>
        <taxon>Fungi</taxon>
        <taxon>Dikarya</taxon>
        <taxon>Ascomycota</taxon>
        <taxon>Pezizomycotina</taxon>
        <taxon>Leotiomycetes</taxon>
        <taxon>Helotiales</taxon>
        <taxon>Ploettnerulaceae</taxon>
        <taxon>Cadophora</taxon>
    </lineage>
</organism>
<comment type="caution">
    <text evidence="9">The sequence shown here is derived from an EMBL/GenBank/DDBJ whole genome shotgun (WGS) entry which is preliminary data.</text>
</comment>
<evidence type="ECO:0000313" key="9">
    <source>
        <dbReference type="EMBL" id="KAG4415767.1"/>
    </source>
</evidence>
<dbReference type="GO" id="GO:0016020">
    <property type="term" value="C:membrane"/>
    <property type="evidence" value="ECO:0007669"/>
    <property type="project" value="UniProtKB-SubCell"/>
</dbReference>